<dbReference type="InterPro" id="IPR029035">
    <property type="entry name" value="DHS-like_NAD/FAD-binding_dom"/>
</dbReference>
<organism evidence="11 12">
    <name type="scientific">Bombilactobacillus bombi</name>
    <dbReference type="NCBI Taxonomy" id="1303590"/>
    <lineage>
        <taxon>Bacteria</taxon>
        <taxon>Bacillati</taxon>
        <taxon>Bacillota</taxon>
        <taxon>Bacilli</taxon>
        <taxon>Lactobacillales</taxon>
        <taxon>Lactobacillaceae</taxon>
        <taxon>Bombilactobacillus</taxon>
    </lineage>
</organism>
<dbReference type="InterPro" id="IPR004433">
    <property type="entry name" value="MenaQ_synth_MenD"/>
</dbReference>
<dbReference type="UniPathway" id="UPA00079"/>
<comment type="pathway">
    <text evidence="7">Quinol/quinone metabolism; 1,4-dihydroxy-2-naphthoate biosynthesis; 1,4-dihydroxy-2-naphthoate from chorismate: step 2/7.</text>
</comment>
<evidence type="ECO:0000256" key="4">
    <source>
        <dbReference type="ARBA" id="ARBA00022842"/>
    </source>
</evidence>
<dbReference type="UniPathway" id="UPA01057">
    <property type="reaction ID" value="UER00164"/>
</dbReference>
<keyword evidence="6 7" id="KW-0464">Manganese</keyword>
<proteinExistence type="inferred from homology"/>
<dbReference type="GO" id="GO:0030976">
    <property type="term" value="F:thiamine pyrophosphate binding"/>
    <property type="evidence" value="ECO:0007669"/>
    <property type="project" value="UniProtKB-UniRule"/>
</dbReference>
<evidence type="ECO:0000313" key="11">
    <source>
        <dbReference type="EMBL" id="RHW46338.1"/>
    </source>
</evidence>
<dbReference type="SUPFAM" id="SSF52518">
    <property type="entry name" value="Thiamin diphosphate-binding fold (THDP-binding)"/>
    <property type="match status" value="2"/>
</dbReference>
<keyword evidence="1 7" id="KW-0474">Menaquinone biosynthesis</keyword>
<dbReference type="Pfam" id="PF02776">
    <property type="entry name" value="TPP_enzyme_N"/>
    <property type="match status" value="1"/>
</dbReference>
<keyword evidence="5 7" id="KW-0786">Thiamine pyrophosphate</keyword>
<comment type="subunit">
    <text evidence="7">Homodimer.</text>
</comment>
<comment type="cofactor">
    <cofactor evidence="7">
        <name>thiamine diphosphate</name>
        <dbReference type="ChEBI" id="CHEBI:58937"/>
    </cofactor>
    <text evidence="7">Binds 1 thiamine pyrophosphate per subunit.</text>
</comment>
<dbReference type="EC" id="2.2.1.9" evidence="7"/>
<accession>A0A3R6ZV06</accession>
<evidence type="ECO:0000256" key="3">
    <source>
        <dbReference type="ARBA" id="ARBA00022723"/>
    </source>
</evidence>
<sequence length="577" mass="64343">MKPIQSALTKQVLTILQTIYTQGITQVVLSPGSRSTPVAILLGKMQDQGLIDLYVDVDERSAAFFALGLAKTKLQPVLLVCTSGTAAANYYPAICEANASHIPLIVLTTDRPPELQDIGAPQTLNQTNFYYQQVKHSWNLPTIDSPNQETEIKYSQYLVQKAIQCAVSSPCGPVHLNLPLRKPLMPDLNVHFEPVVPHNPIKIHNELTSAAFQELQQQLTGKRGLILAGPQVGINSYQDELIEFTKAMNWPLIADSLSNLRDYPQTITTGKWIFQFYQFLPLSMQPEVILRTGGTLVSAEIAAWLKQVQLPIVYLDADHAQLDDTLATTLALNAYPATVLTQLKLNPSQLQWLKSWQQLDQNIQTLLQQTVHTTALTELQIAWTLGQNLPKTAQLFVSNSMPIREIEAYFGHLQANVHVYCNRGVNGIDGVNSTALGMAAAHNQKPAYLYIGDLAFFHDLTGLMLSNNYSLNLTIFLQNNNGGGIFSFLPQNQAVDQFEKVFGTPQNLNIKALAQFYQARYYKCTDCQTLQALIQQIPQGLTIIELPTKRSQLTTVDNQISQQVKKLIQDQNYENQD</sequence>
<evidence type="ECO:0000256" key="1">
    <source>
        <dbReference type="ARBA" id="ARBA00022428"/>
    </source>
</evidence>
<reference evidence="11 12" key="1">
    <citation type="submission" date="2018-07" db="EMBL/GenBank/DDBJ databases">
        <title>Genome sequences of six Lactobacillus spp. isolated from bumble bee guts.</title>
        <authorList>
            <person name="Motta E.V.S."/>
            <person name="Moran N.A."/>
        </authorList>
    </citation>
    <scope>NUCLEOTIDE SEQUENCE [LARGE SCALE GENOMIC DNA]</scope>
    <source>
        <strain evidence="11 12">LV-8.1</strain>
    </source>
</reference>
<evidence type="ECO:0000259" key="9">
    <source>
        <dbReference type="Pfam" id="PF02776"/>
    </source>
</evidence>
<dbReference type="EMBL" id="QOCS01000013">
    <property type="protein sequence ID" value="RHW46338.1"/>
    <property type="molecule type" value="Genomic_DNA"/>
</dbReference>
<dbReference type="CDD" id="cd07037">
    <property type="entry name" value="TPP_PYR_MenD"/>
    <property type="match status" value="1"/>
</dbReference>
<dbReference type="Pfam" id="PF02775">
    <property type="entry name" value="TPP_enzyme_C"/>
    <property type="match status" value="1"/>
</dbReference>
<evidence type="ECO:0000256" key="2">
    <source>
        <dbReference type="ARBA" id="ARBA00022679"/>
    </source>
</evidence>
<dbReference type="Pfam" id="PF16582">
    <property type="entry name" value="TPP_enzyme_M_2"/>
    <property type="match status" value="1"/>
</dbReference>
<dbReference type="Proteomes" id="UP000284822">
    <property type="component" value="Unassembled WGS sequence"/>
</dbReference>
<dbReference type="InterPro" id="IPR012001">
    <property type="entry name" value="Thiamin_PyroP_enz_TPP-bd_dom"/>
</dbReference>
<dbReference type="InterPro" id="IPR029061">
    <property type="entry name" value="THDP-binding"/>
</dbReference>
<protein>
    <recommendedName>
        <fullName evidence="7">2-succinyl-5-enolpyruvyl-6-hydroxy-3-cyclohexene-1-carboxylate synthase</fullName>
        <shortName evidence="7">SEPHCHC synthase</shortName>
        <ecNumber evidence="7">2.2.1.9</ecNumber>
    </recommendedName>
    <alternativeName>
        <fullName evidence="7">Menaquinone biosynthesis protein MenD</fullName>
    </alternativeName>
</protein>
<dbReference type="GO" id="GO:0070204">
    <property type="term" value="F:2-succinyl-5-enolpyruvyl-6-hydroxy-3-cyclohexene-1-carboxylic-acid synthase activity"/>
    <property type="evidence" value="ECO:0007669"/>
    <property type="project" value="UniProtKB-UniRule"/>
</dbReference>
<evidence type="ECO:0000256" key="7">
    <source>
        <dbReference type="HAMAP-Rule" id="MF_01659"/>
    </source>
</evidence>
<dbReference type="HAMAP" id="MF_01659">
    <property type="entry name" value="MenD"/>
    <property type="match status" value="1"/>
</dbReference>
<dbReference type="GO" id="GO:0009234">
    <property type="term" value="P:menaquinone biosynthetic process"/>
    <property type="evidence" value="ECO:0007669"/>
    <property type="project" value="UniProtKB-UniRule"/>
</dbReference>
<comment type="similarity">
    <text evidence="7">Belongs to the TPP enzyme family. MenD subfamily.</text>
</comment>
<keyword evidence="3 7" id="KW-0479">Metal-binding</keyword>
<comment type="function">
    <text evidence="7">Catalyzes the thiamine diphosphate-dependent decarboxylation of 2-oxoglutarate and the subsequent addition of the resulting succinic semialdehyde-thiamine pyrophosphate anion to isochorismate to yield 2-succinyl-5-enolpyruvyl-6-hydroxy-3-cyclohexene-1-carboxylate (SEPHCHC).</text>
</comment>
<dbReference type="GO" id="GO:0000287">
    <property type="term" value="F:magnesium ion binding"/>
    <property type="evidence" value="ECO:0007669"/>
    <property type="project" value="UniProtKB-UniRule"/>
</dbReference>
<comment type="cofactor">
    <cofactor evidence="7">
        <name>Mg(2+)</name>
        <dbReference type="ChEBI" id="CHEBI:18420"/>
    </cofactor>
    <cofactor evidence="7">
        <name>Mn(2+)</name>
        <dbReference type="ChEBI" id="CHEBI:29035"/>
    </cofactor>
</comment>
<feature type="domain" description="Menaquinone biosynthesis protein MenD middle" evidence="10">
    <location>
        <begin position="205"/>
        <end position="397"/>
    </location>
</feature>
<dbReference type="InterPro" id="IPR032264">
    <property type="entry name" value="MenD_middle"/>
</dbReference>
<name>A0A3R6ZV06_9LACO</name>
<dbReference type="Gene3D" id="3.40.50.970">
    <property type="match status" value="2"/>
</dbReference>
<dbReference type="PANTHER" id="PTHR42916">
    <property type="entry name" value="2-SUCCINYL-5-ENOLPYRUVYL-6-HYDROXY-3-CYCLOHEXENE-1-CARBOXYLATE SYNTHASE"/>
    <property type="match status" value="1"/>
</dbReference>
<feature type="domain" description="Thiamine pyrophosphate enzyme TPP-binding" evidence="8">
    <location>
        <begin position="433"/>
        <end position="538"/>
    </location>
</feature>
<comment type="caution">
    <text evidence="11">The sequence shown here is derived from an EMBL/GenBank/DDBJ whole genome shotgun (WGS) entry which is preliminary data.</text>
</comment>
<dbReference type="PIRSF" id="PIRSF004983">
    <property type="entry name" value="MenD"/>
    <property type="match status" value="1"/>
</dbReference>
<evidence type="ECO:0000256" key="6">
    <source>
        <dbReference type="ARBA" id="ARBA00023211"/>
    </source>
</evidence>
<evidence type="ECO:0000256" key="5">
    <source>
        <dbReference type="ARBA" id="ARBA00023052"/>
    </source>
</evidence>
<dbReference type="Gene3D" id="3.40.50.1220">
    <property type="entry name" value="TPP-binding domain"/>
    <property type="match status" value="1"/>
</dbReference>
<dbReference type="NCBIfam" id="TIGR00173">
    <property type="entry name" value="menD"/>
    <property type="match status" value="1"/>
</dbReference>
<comment type="catalytic activity">
    <reaction evidence="7">
        <text>isochorismate + 2-oxoglutarate + H(+) = 5-enolpyruvoyl-6-hydroxy-2-succinyl-cyclohex-3-ene-1-carboxylate + CO2</text>
        <dbReference type="Rhea" id="RHEA:25593"/>
        <dbReference type="ChEBI" id="CHEBI:15378"/>
        <dbReference type="ChEBI" id="CHEBI:16526"/>
        <dbReference type="ChEBI" id="CHEBI:16810"/>
        <dbReference type="ChEBI" id="CHEBI:29780"/>
        <dbReference type="ChEBI" id="CHEBI:58818"/>
        <dbReference type="EC" id="2.2.1.9"/>
    </reaction>
</comment>
<dbReference type="CDD" id="cd02009">
    <property type="entry name" value="TPP_SHCHC_synthase"/>
    <property type="match status" value="1"/>
</dbReference>
<dbReference type="RefSeq" id="WP_118910814.1">
    <property type="nucleotide sequence ID" value="NZ_QOCS01000013.1"/>
</dbReference>
<comment type="pathway">
    <text evidence="7">Quinol/quinone metabolism; menaquinone biosynthesis.</text>
</comment>
<dbReference type="PANTHER" id="PTHR42916:SF1">
    <property type="entry name" value="PROTEIN PHYLLO, CHLOROPLASTIC"/>
    <property type="match status" value="1"/>
</dbReference>
<feature type="domain" description="Thiamine pyrophosphate enzyme N-terminal TPP-binding" evidence="9">
    <location>
        <begin position="15"/>
        <end position="127"/>
    </location>
</feature>
<dbReference type="GO" id="GO:0030145">
    <property type="term" value="F:manganese ion binding"/>
    <property type="evidence" value="ECO:0007669"/>
    <property type="project" value="UniProtKB-UniRule"/>
</dbReference>
<gene>
    <name evidence="7" type="primary">menD</name>
    <name evidence="11" type="ORF">DS832_06170</name>
</gene>
<keyword evidence="4 7" id="KW-0460">Magnesium</keyword>
<dbReference type="SUPFAM" id="SSF52467">
    <property type="entry name" value="DHS-like NAD/FAD-binding domain"/>
    <property type="match status" value="1"/>
</dbReference>
<evidence type="ECO:0000313" key="12">
    <source>
        <dbReference type="Proteomes" id="UP000284822"/>
    </source>
</evidence>
<dbReference type="AlphaFoldDB" id="A0A3R6ZV06"/>
<evidence type="ECO:0000259" key="8">
    <source>
        <dbReference type="Pfam" id="PF02775"/>
    </source>
</evidence>
<evidence type="ECO:0000259" key="10">
    <source>
        <dbReference type="Pfam" id="PF16582"/>
    </source>
</evidence>
<keyword evidence="2 7" id="KW-0808">Transferase</keyword>
<dbReference type="InterPro" id="IPR011766">
    <property type="entry name" value="TPP_enzyme_TPP-bd"/>
</dbReference>